<dbReference type="AlphaFoldDB" id="A0A0J6YPL2"/>
<dbReference type="RefSeq" id="WP_048424056.1">
    <property type="nucleotide sequence ID" value="NZ_JYNU01000021.1"/>
</dbReference>
<dbReference type="InterPro" id="IPR029045">
    <property type="entry name" value="ClpP/crotonase-like_dom_sf"/>
</dbReference>
<comment type="similarity">
    <text evidence="1">Belongs to the enoyl-CoA hydratase/isomerase family.</text>
</comment>
<dbReference type="Pfam" id="PF00378">
    <property type="entry name" value="ECH_1"/>
    <property type="match status" value="1"/>
</dbReference>
<dbReference type="InterPro" id="IPR014748">
    <property type="entry name" value="Enoyl-CoA_hydra_C"/>
</dbReference>
<dbReference type="PANTHER" id="PTHR43684:SF4">
    <property type="entry name" value="ENOYL-COA HYDRATASE_ISOMERASE FAMILY PROTEIN (AFU_ORTHOLOGUE AFUA_1G01890)"/>
    <property type="match status" value="1"/>
</dbReference>
<dbReference type="PATRIC" id="fig|1807.14.peg.3526"/>
<organism evidence="2 3">
    <name type="scientific">Mycolicibacterium obuense</name>
    <dbReference type="NCBI Taxonomy" id="1807"/>
    <lineage>
        <taxon>Bacteria</taxon>
        <taxon>Bacillati</taxon>
        <taxon>Actinomycetota</taxon>
        <taxon>Actinomycetes</taxon>
        <taxon>Mycobacteriales</taxon>
        <taxon>Mycobacteriaceae</taxon>
        <taxon>Mycolicibacterium</taxon>
    </lineage>
</organism>
<name>A0A0J6YPL2_9MYCO</name>
<dbReference type="Proteomes" id="UP000036313">
    <property type="component" value="Unassembled WGS sequence"/>
</dbReference>
<dbReference type="EC" id="5.3.3.18" evidence="2"/>
<keyword evidence="2" id="KW-0413">Isomerase</keyword>
<comment type="caution">
    <text evidence="2">The sequence shown here is derived from an EMBL/GenBank/DDBJ whole genome shotgun (WGS) entry which is preliminary data.</text>
</comment>
<evidence type="ECO:0000256" key="1">
    <source>
        <dbReference type="ARBA" id="ARBA00005254"/>
    </source>
</evidence>
<dbReference type="Gene3D" id="1.10.12.10">
    <property type="entry name" value="Lyase 2-enoyl-coa Hydratase, Chain A, domain 2"/>
    <property type="match status" value="1"/>
</dbReference>
<dbReference type="Gene3D" id="3.90.226.10">
    <property type="entry name" value="2-enoyl-CoA Hydratase, Chain A, domain 1"/>
    <property type="match status" value="1"/>
</dbReference>
<reference evidence="2 3" key="1">
    <citation type="journal article" date="2015" name="Genome Biol. Evol.">
        <title>Characterization of Three Mycobacterium spp. with Potential Use in Bioremediation by Genome Sequencing and Comparative Genomics.</title>
        <authorList>
            <person name="Das S."/>
            <person name="Pettersson B.M."/>
            <person name="Behra P.R."/>
            <person name="Ramesh M."/>
            <person name="Dasgupta S."/>
            <person name="Bhattacharya A."/>
            <person name="Kirsebom L.A."/>
        </authorList>
    </citation>
    <scope>NUCLEOTIDE SEQUENCE [LARGE SCALE GENOMIC DNA]</scope>
    <source>
        <strain evidence="2 3">DSM 44075</strain>
    </source>
</reference>
<dbReference type="PANTHER" id="PTHR43684">
    <property type="match status" value="1"/>
</dbReference>
<sequence length="259" mass="26846">MSDFHTIDVHRSEGLVRLTLNRPDAANGINAEMARELAAAAAACDDPTVKVVVVTGAGRFFSAGGDLKDFASAPHRGRHLKGVADDLHRAISTLARCDAVVITAVNGAAAGAGFSLAVLGDLTLAAESASFTMAYTRVGLTPDGSATYLLPRLVGMARAKELMLTNRRLSAQDALQWGLVTEVVADDALATRADELATAMLATSGGANGGVKALLHDSFGNGLEAQMEAEGRLIAQRAESADGREGVDAFLAKRTPDFA</sequence>
<proteinExistence type="inferred from homology"/>
<dbReference type="InterPro" id="IPR001753">
    <property type="entry name" value="Enoyl-CoA_hydra/iso"/>
</dbReference>
<evidence type="ECO:0000313" key="3">
    <source>
        <dbReference type="Proteomes" id="UP000036313"/>
    </source>
</evidence>
<accession>A0A0J6YPL2</accession>
<gene>
    <name evidence="2" type="primary">paaG_5</name>
    <name evidence="2" type="ORF">MOBUDSM44075_03504</name>
</gene>
<evidence type="ECO:0000313" key="2">
    <source>
        <dbReference type="EMBL" id="KMO74566.1"/>
    </source>
</evidence>
<dbReference type="EMBL" id="JYNU01000021">
    <property type="protein sequence ID" value="KMO74566.1"/>
    <property type="molecule type" value="Genomic_DNA"/>
</dbReference>
<protein>
    <submittedName>
        <fullName evidence="2">1,2-epoxyphenylacetyl-CoA isomerase</fullName>
        <ecNumber evidence="2">5.3.3.18</ecNumber>
    </submittedName>
</protein>
<dbReference type="CDD" id="cd06558">
    <property type="entry name" value="crotonase-like"/>
    <property type="match status" value="1"/>
</dbReference>
<dbReference type="GO" id="GO:0016853">
    <property type="term" value="F:isomerase activity"/>
    <property type="evidence" value="ECO:0007669"/>
    <property type="project" value="UniProtKB-KW"/>
</dbReference>
<dbReference type="SUPFAM" id="SSF52096">
    <property type="entry name" value="ClpP/crotonase"/>
    <property type="match status" value="1"/>
</dbReference>
<dbReference type="InterPro" id="IPR051053">
    <property type="entry name" value="ECH/Chromodomain_protein"/>
</dbReference>